<evidence type="ECO:0000313" key="1">
    <source>
        <dbReference type="EMBL" id="KAA3486508.1"/>
    </source>
</evidence>
<comment type="caution">
    <text evidence="1">The sequence shown here is derived from an EMBL/GenBank/DDBJ whole genome shotgun (WGS) entry which is preliminary data.</text>
</comment>
<dbReference type="Proteomes" id="UP000325315">
    <property type="component" value="Unassembled WGS sequence"/>
</dbReference>
<gene>
    <name evidence="1" type="ORF">EPI10_030411</name>
</gene>
<name>A0A5B6WYG8_9ROSI</name>
<dbReference type="EMBL" id="SMMG02000001">
    <property type="protein sequence ID" value="KAA3486508.1"/>
    <property type="molecule type" value="Genomic_DNA"/>
</dbReference>
<protein>
    <submittedName>
        <fullName evidence="1">Uncharacterized protein</fullName>
    </submittedName>
</protein>
<dbReference type="AlphaFoldDB" id="A0A5B6WYG8"/>
<organism evidence="1 2">
    <name type="scientific">Gossypium australe</name>
    <dbReference type="NCBI Taxonomy" id="47621"/>
    <lineage>
        <taxon>Eukaryota</taxon>
        <taxon>Viridiplantae</taxon>
        <taxon>Streptophyta</taxon>
        <taxon>Embryophyta</taxon>
        <taxon>Tracheophyta</taxon>
        <taxon>Spermatophyta</taxon>
        <taxon>Magnoliopsida</taxon>
        <taxon>eudicotyledons</taxon>
        <taxon>Gunneridae</taxon>
        <taxon>Pentapetalae</taxon>
        <taxon>rosids</taxon>
        <taxon>malvids</taxon>
        <taxon>Malvales</taxon>
        <taxon>Malvaceae</taxon>
        <taxon>Malvoideae</taxon>
        <taxon>Gossypium</taxon>
    </lineage>
</organism>
<accession>A0A5B6WYG8</accession>
<reference evidence="1" key="1">
    <citation type="submission" date="2019-08" db="EMBL/GenBank/DDBJ databases">
        <authorList>
            <person name="Liu F."/>
        </authorList>
    </citation>
    <scope>NUCLEOTIDE SEQUENCE [LARGE SCALE GENOMIC DNA]</scope>
    <source>
        <strain evidence="1">PA1801</strain>
        <tissue evidence="1">Leaf</tissue>
    </source>
</reference>
<keyword evidence="2" id="KW-1185">Reference proteome</keyword>
<evidence type="ECO:0000313" key="2">
    <source>
        <dbReference type="Proteomes" id="UP000325315"/>
    </source>
</evidence>
<proteinExistence type="predicted"/>
<sequence>MQSETATFPRSPRTRFVILSRKLVLRVVPVILPYEHARFLLVGSIVLPYDLVRFVVLL</sequence>